<organism evidence="8 9">
    <name type="scientific">Candidatus Berkelbacteria bacterium Athens1014_28</name>
    <dbReference type="NCBI Taxonomy" id="2017145"/>
    <lineage>
        <taxon>Bacteria</taxon>
        <taxon>Candidatus Berkelbacteria</taxon>
    </lineage>
</organism>
<evidence type="ECO:0000256" key="4">
    <source>
        <dbReference type="NCBIfam" id="TIGR03654"/>
    </source>
</evidence>
<evidence type="ECO:0000256" key="2">
    <source>
        <dbReference type="ARBA" id="ARBA00023274"/>
    </source>
</evidence>
<dbReference type="InterPro" id="IPR002358">
    <property type="entry name" value="Ribosomal_uL6_CS"/>
</dbReference>
<comment type="similarity">
    <text evidence="5">Belongs to the universal ribosomal protein uL6 family.</text>
</comment>
<dbReference type="InterPro" id="IPR020040">
    <property type="entry name" value="Ribosomal_uL6_a/b-dom"/>
</dbReference>
<protein>
    <recommendedName>
        <fullName evidence="3 4">50S ribosomal protein L6</fullName>
    </recommendedName>
</protein>
<keyword evidence="6" id="KW-0694">RNA-binding</keyword>
<evidence type="ECO:0000256" key="3">
    <source>
        <dbReference type="ARBA" id="ARBA00035454"/>
    </source>
</evidence>
<dbReference type="GO" id="GO:0002181">
    <property type="term" value="P:cytoplasmic translation"/>
    <property type="evidence" value="ECO:0007669"/>
    <property type="project" value="TreeGrafter"/>
</dbReference>
<dbReference type="PIRSF" id="PIRSF002162">
    <property type="entry name" value="Ribosomal_L6"/>
    <property type="match status" value="1"/>
</dbReference>
<dbReference type="GO" id="GO:0019843">
    <property type="term" value="F:rRNA binding"/>
    <property type="evidence" value="ECO:0007669"/>
    <property type="project" value="UniProtKB-UniRule"/>
</dbReference>
<dbReference type="Gene3D" id="3.90.930.12">
    <property type="entry name" value="Ribosomal protein L6, alpha-beta domain"/>
    <property type="match status" value="2"/>
</dbReference>
<comment type="function">
    <text evidence="6">This protein binds to the 23S rRNA, and is important in its secondary structure. It is located near the subunit interface in the base of the L7/L12 stalk, and near the tRNA binding site of the peptidyltransferase center.</text>
</comment>
<dbReference type="PROSITE" id="PS00525">
    <property type="entry name" value="RIBOSOMAL_L6_1"/>
    <property type="match status" value="1"/>
</dbReference>
<keyword evidence="6" id="KW-0699">rRNA-binding</keyword>
<dbReference type="PANTHER" id="PTHR11655">
    <property type="entry name" value="60S/50S RIBOSOMAL PROTEIN L6/L9"/>
    <property type="match status" value="1"/>
</dbReference>
<gene>
    <name evidence="8" type="ORF">Athens101428_19</name>
</gene>
<dbReference type="NCBIfam" id="TIGR03654">
    <property type="entry name" value="L6_bact"/>
    <property type="match status" value="1"/>
</dbReference>
<dbReference type="AlphaFoldDB" id="A0A554LQZ0"/>
<keyword evidence="2 5" id="KW-0687">Ribonucleoprotein</keyword>
<evidence type="ECO:0000259" key="7">
    <source>
        <dbReference type="Pfam" id="PF00347"/>
    </source>
</evidence>
<dbReference type="InterPro" id="IPR019906">
    <property type="entry name" value="Ribosomal_uL6_bac-type"/>
</dbReference>
<dbReference type="GO" id="GO:0003735">
    <property type="term" value="F:structural constituent of ribosome"/>
    <property type="evidence" value="ECO:0007669"/>
    <property type="project" value="UniProtKB-UniRule"/>
</dbReference>
<dbReference type="SUPFAM" id="SSF56053">
    <property type="entry name" value="Ribosomal protein L6"/>
    <property type="match status" value="2"/>
</dbReference>
<evidence type="ECO:0000313" key="8">
    <source>
        <dbReference type="EMBL" id="TSC95291.1"/>
    </source>
</evidence>
<dbReference type="PRINTS" id="PR00059">
    <property type="entry name" value="RIBOSOMALL6"/>
</dbReference>
<dbReference type="PANTHER" id="PTHR11655:SF14">
    <property type="entry name" value="LARGE RIBOSOMAL SUBUNIT PROTEIN UL6M"/>
    <property type="match status" value="1"/>
</dbReference>
<accession>A0A554LQZ0</accession>
<keyword evidence="1 5" id="KW-0689">Ribosomal protein</keyword>
<name>A0A554LQZ0_9BACT</name>
<proteinExistence type="inferred from homology"/>
<dbReference type="InterPro" id="IPR000702">
    <property type="entry name" value="Ribosomal_uL6-like"/>
</dbReference>
<dbReference type="Proteomes" id="UP000316495">
    <property type="component" value="Unassembled WGS sequence"/>
</dbReference>
<dbReference type="InterPro" id="IPR036789">
    <property type="entry name" value="Ribosomal_uL6-like_a/b-dom_sf"/>
</dbReference>
<sequence>MSRIGKKLINIPEGISVSENAGLVLVKKAEIEKKFLLPEKISLDISDSGILVKRSDDSKIARSLHGTANRIIANMIQGIEHGFEKKLSYKGVGFTVAVNDNRLSMRLGYSHLVEIEIPKNINLKIEKNIIRIFGSDKNAVGDFAADVRDLKKPEVYKGKGIKYSDEVIRKKAGKTAQSA</sequence>
<comment type="caution">
    <text evidence="8">The sequence shown here is derived from an EMBL/GenBank/DDBJ whole genome shotgun (WGS) entry which is preliminary data.</text>
</comment>
<evidence type="ECO:0000256" key="1">
    <source>
        <dbReference type="ARBA" id="ARBA00022980"/>
    </source>
</evidence>
<feature type="domain" description="Large ribosomal subunit protein uL6 alpha-beta" evidence="7">
    <location>
        <begin position="91"/>
        <end position="163"/>
    </location>
</feature>
<evidence type="ECO:0000313" key="9">
    <source>
        <dbReference type="Proteomes" id="UP000316495"/>
    </source>
</evidence>
<dbReference type="EMBL" id="VMGN01000001">
    <property type="protein sequence ID" value="TSC95291.1"/>
    <property type="molecule type" value="Genomic_DNA"/>
</dbReference>
<evidence type="ECO:0000256" key="6">
    <source>
        <dbReference type="RuleBase" id="RU003870"/>
    </source>
</evidence>
<feature type="domain" description="Large ribosomal subunit protein uL6 alpha-beta" evidence="7">
    <location>
        <begin position="11"/>
        <end position="81"/>
    </location>
</feature>
<reference evidence="8 9" key="1">
    <citation type="submission" date="2017-07" db="EMBL/GenBank/DDBJ databases">
        <title>Mechanisms for carbon and nitrogen cycling indicate functional differentiation within the Candidate Phyla Radiation.</title>
        <authorList>
            <person name="Danczak R.E."/>
            <person name="Johnston M.D."/>
            <person name="Kenah C."/>
            <person name="Slattery M."/>
            <person name="Wrighton K.C."/>
            <person name="Wilkins M.J."/>
        </authorList>
    </citation>
    <scope>NUCLEOTIDE SEQUENCE [LARGE SCALE GENOMIC DNA]</scope>
    <source>
        <strain evidence="8">Athens1014_28</strain>
    </source>
</reference>
<dbReference type="Pfam" id="PF00347">
    <property type="entry name" value="Ribosomal_L6"/>
    <property type="match status" value="2"/>
</dbReference>
<dbReference type="GO" id="GO:0022625">
    <property type="term" value="C:cytosolic large ribosomal subunit"/>
    <property type="evidence" value="ECO:0007669"/>
    <property type="project" value="UniProtKB-UniRule"/>
</dbReference>
<evidence type="ECO:0000256" key="5">
    <source>
        <dbReference type="RuleBase" id="RU003869"/>
    </source>
</evidence>